<evidence type="ECO:0000259" key="2">
    <source>
        <dbReference type="PROSITE" id="PS51061"/>
    </source>
</evidence>
<name>A0A8J4AXD0_9CHLO</name>
<reference evidence="3" key="1">
    <citation type="journal article" date="2021" name="Proc. Natl. Acad. Sci. U.S.A.">
        <title>Three genomes in the algal genus Volvox reveal the fate of a haploid sex-determining region after a transition to homothallism.</title>
        <authorList>
            <person name="Yamamoto K."/>
            <person name="Hamaji T."/>
            <person name="Kawai-Toyooka H."/>
            <person name="Matsuzaki R."/>
            <person name="Takahashi F."/>
            <person name="Nishimura Y."/>
            <person name="Kawachi M."/>
            <person name="Noguchi H."/>
            <person name="Minakuchi Y."/>
            <person name="Umen J.G."/>
            <person name="Toyoda A."/>
            <person name="Nozaki H."/>
        </authorList>
    </citation>
    <scope>NUCLEOTIDE SEQUENCE</scope>
    <source>
        <strain evidence="3">NIES-3780</strain>
    </source>
</reference>
<dbReference type="GO" id="GO:0003676">
    <property type="term" value="F:nucleic acid binding"/>
    <property type="evidence" value="ECO:0007669"/>
    <property type="project" value="UniProtKB-UniRule"/>
</dbReference>
<feature type="compositionally biased region" description="Gly residues" evidence="1">
    <location>
        <begin position="824"/>
        <end position="837"/>
    </location>
</feature>
<feature type="compositionally biased region" description="Basic and acidic residues" evidence="1">
    <location>
        <begin position="848"/>
        <end position="860"/>
    </location>
</feature>
<comment type="caution">
    <text evidence="3">The sequence shown here is derived from an EMBL/GenBank/DDBJ whole genome shotgun (WGS) entry which is preliminary data.</text>
</comment>
<feature type="compositionally biased region" description="Basic residues" evidence="1">
    <location>
        <begin position="664"/>
        <end position="678"/>
    </location>
</feature>
<evidence type="ECO:0000313" key="4">
    <source>
        <dbReference type="Proteomes" id="UP000747399"/>
    </source>
</evidence>
<feature type="compositionally biased region" description="Gly residues" evidence="1">
    <location>
        <begin position="617"/>
        <end position="639"/>
    </location>
</feature>
<feature type="region of interest" description="Disordered" evidence="1">
    <location>
        <begin position="253"/>
        <end position="272"/>
    </location>
</feature>
<sequence>MPAYIPPALRGITGQQAEGQPRLGERIWRVTLEYSSGGPFDVTECPEDLTHAVETDQNADVTVRHFELPSEASTTELKDLLKWFSKASAVVSEQHPNGDTRCQLLFPPTLSKEARKRIHQLAQTLRLPTFSKGLGEDRRLMVHGVGFRDTPEMEAEVAAVVARKKAPAAIRDRARQIWRWCQADGGALWSLSQGELEESLLAAPDESALPLAVKDLLERREHGAALIAAIRAGDNPTALAVLEAHPRAAWIRDDGPAGVGGGVGGKDGGKDGGGDADSSLGYFPLHLAALAGMGPLVERLAALPGAVEQRDRNYATPLKVAKKAGQAAMVEILLKNGAKDFEVNLAAHKTAAVGIPNPSPSSSRRSHGGSHSGSPANSSPHTAQSSLGSSYMAAHAAARHRRMSSDAGGGGGGGGKGGGGGGGGGPSASASQHVHSHGPSGLGAGQQQQQQQQRGSGSGHGGGLPAGRGRRSLDEHHPPAAGSQQQQQQQPPATGPVAAAAGSNDPTLNPFALLAAERSGGSSRRSSAGGLPPRPPAIEDVSDSDGSTGGIVTAAAAGGGGGRSGGRTKTGGTARCNLPPIQSGEVSEVSVMAALAAMKLTAKPALPTAAEVPDEAGSGGSGGSGGGAAPGRTTGGGGGSDDDDDEDVTGGPAARGAVGDDTPKKRKTRRGRRGRGSRRQSGATADEVITTAAASVAVAAAVAACEAGRNGAATLLAAVSAAVEPAAGSPLVLPHQRAVGPASGGADSSDPSPLTDGSESDGSAGGGSKSGRRGGQPSRARRHERRRAAHAVGSADGGGDRPAASGGSGGRRSSGAEYASFHQGHGGNHGRGGGTGGHYHVYGGAQHGHADDAASWRRDPAAAPTPAAPPPSSAAKTVAAPSSARGGPDEPRLPAAAVAFATFDAMAFAAVAPSVTFVWAAATAVVATHGSVSCLMSHDTPSDRPVGVHCSWRGLMCRTWRMQRFELQHFCKHWATFHEASWRTAVPYPSKSLTLMRRGELGGERWVKMVGEKGDKLQFLRRRFCPLEVTRSGEVVLF</sequence>
<proteinExistence type="predicted"/>
<accession>A0A8J4AXD0</accession>
<protein>
    <recommendedName>
        <fullName evidence="2">R3H domain-containing protein</fullName>
    </recommendedName>
</protein>
<keyword evidence="4" id="KW-1185">Reference proteome</keyword>
<feature type="region of interest" description="Disordered" evidence="1">
    <location>
        <begin position="610"/>
        <end position="685"/>
    </location>
</feature>
<feature type="domain" description="R3H" evidence="2">
    <location>
        <begin position="71"/>
        <end position="146"/>
    </location>
</feature>
<gene>
    <name evidence="3" type="ORF">Vafri_5497</name>
</gene>
<evidence type="ECO:0000256" key="1">
    <source>
        <dbReference type="SAM" id="MobiDB-lite"/>
    </source>
</evidence>
<feature type="compositionally biased region" description="Gly residues" evidence="1">
    <location>
        <begin position="557"/>
        <end position="569"/>
    </location>
</feature>
<feature type="compositionally biased region" description="Low complexity" evidence="1">
    <location>
        <begin position="445"/>
        <end position="455"/>
    </location>
</feature>
<dbReference type="Gene3D" id="1.25.40.20">
    <property type="entry name" value="Ankyrin repeat-containing domain"/>
    <property type="match status" value="1"/>
</dbReference>
<evidence type="ECO:0000313" key="3">
    <source>
        <dbReference type="EMBL" id="GIL49017.1"/>
    </source>
</evidence>
<feature type="compositionally biased region" description="Low complexity" evidence="1">
    <location>
        <begin position="515"/>
        <end position="531"/>
    </location>
</feature>
<dbReference type="PROSITE" id="PS51061">
    <property type="entry name" value="R3H"/>
    <property type="match status" value="1"/>
</dbReference>
<dbReference type="Pfam" id="PF01424">
    <property type="entry name" value="R3H"/>
    <property type="match status" value="1"/>
</dbReference>
<dbReference type="InterPro" id="IPR036867">
    <property type="entry name" value="R3H_dom_sf"/>
</dbReference>
<dbReference type="SUPFAM" id="SSF48403">
    <property type="entry name" value="Ankyrin repeat"/>
    <property type="match status" value="1"/>
</dbReference>
<feature type="region of interest" description="Disordered" evidence="1">
    <location>
        <begin position="734"/>
        <end position="890"/>
    </location>
</feature>
<feature type="compositionally biased region" description="Gly residues" evidence="1">
    <location>
        <begin position="456"/>
        <end position="466"/>
    </location>
</feature>
<organism evidence="3 4">
    <name type="scientific">Volvox africanus</name>
    <dbReference type="NCBI Taxonomy" id="51714"/>
    <lineage>
        <taxon>Eukaryota</taxon>
        <taxon>Viridiplantae</taxon>
        <taxon>Chlorophyta</taxon>
        <taxon>core chlorophytes</taxon>
        <taxon>Chlorophyceae</taxon>
        <taxon>CS clade</taxon>
        <taxon>Chlamydomonadales</taxon>
        <taxon>Volvocaceae</taxon>
        <taxon>Volvox</taxon>
    </lineage>
</organism>
<feature type="compositionally biased region" description="Low complexity" evidence="1">
    <location>
        <begin position="479"/>
        <end position="502"/>
    </location>
</feature>
<feature type="compositionally biased region" description="Low complexity" evidence="1">
    <location>
        <begin position="873"/>
        <end position="884"/>
    </location>
</feature>
<dbReference type="SUPFAM" id="SSF82708">
    <property type="entry name" value="R3H domain"/>
    <property type="match status" value="1"/>
</dbReference>
<feature type="compositionally biased region" description="Low complexity" evidence="1">
    <location>
        <begin position="372"/>
        <end position="381"/>
    </location>
</feature>
<feature type="compositionally biased region" description="Gly residues" evidence="1">
    <location>
        <begin position="407"/>
        <end position="426"/>
    </location>
</feature>
<feature type="compositionally biased region" description="Basic residues" evidence="1">
    <location>
        <begin position="779"/>
        <end position="789"/>
    </location>
</feature>
<dbReference type="Proteomes" id="UP000747399">
    <property type="component" value="Unassembled WGS sequence"/>
</dbReference>
<dbReference type="Gene3D" id="3.30.1370.50">
    <property type="entry name" value="R3H-like domain"/>
    <property type="match status" value="1"/>
</dbReference>
<dbReference type="EMBL" id="BNCO01000006">
    <property type="protein sequence ID" value="GIL49017.1"/>
    <property type="molecule type" value="Genomic_DNA"/>
</dbReference>
<feature type="region of interest" description="Disordered" evidence="1">
    <location>
        <begin position="352"/>
        <end position="580"/>
    </location>
</feature>
<dbReference type="InterPro" id="IPR036770">
    <property type="entry name" value="Ankyrin_rpt-contain_sf"/>
</dbReference>
<dbReference type="InterPro" id="IPR001374">
    <property type="entry name" value="R3H_dom"/>
</dbReference>
<feature type="compositionally biased region" description="Gly residues" evidence="1">
    <location>
        <begin position="257"/>
        <end position="266"/>
    </location>
</feature>
<dbReference type="AlphaFoldDB" id="A0A8J4AXD0"/>